<organism evidence="3 4">
    <name type="scientific">Halonatronomonas betaini</name>
    <dbReference type="NCBI Taxonomy" id="2778430"/>
    <lineage>
        <taxon>Bacteria</taxon>
        <taxon>Bacillati</taxon>
        <taxon>Bacillota</taxon>
        <taxon>Clostridia</taxon>
        <taxon>Halanaerobiales</taxon>
        <taxon>Halarsenatibacteraceae</taxon>
        <taxon>Halonatronomonas</taxon>
    </lineage>
</organism>
<proteinExistence type="predicted"/>
<keyword evidence="1" id="KW-0472">Membrane</keyword>
<protein>
    <recommendedName>
        <fullName evidence="2">RND related barrel-sandwich hybrid domain-containing protein</fullName>
    </recommendedName>
</protein>
<keyword evidence="4" id="KW-1185">Reference proteome</keyword>
<reference evidence="3" key="1">
    <citation type="submission" date="2020-11" db="EMBL/GenBank/DDBJ databases">
        <title>Halonatronomonas betainensis gen. nov., sp. nov. a novel haloalkaliphilic representative of the family Halanaerobiacae capable of betaine degradation.</title>
        <authorList>
            <person name="Boltyanskaya Y."/>
            <person name="Kevbrin V."/>
            <person name="Detkova E."/>
            <person name="Grouzdev D.S."/>
            <person name="Koziaeva V."/>
            <person name="Zhilina T."/>
        </authorList>
    </citation>
    <scope>NUCLEOTIDE SEQUENCE</scope>
    <source>
        <strain evidence="3">Z-7014</strain>
    </source>
</reference>
<dbReference type="InterPro" id="IPR058709">
    <property type="entry name" value="BSH_RND-rel"/>
</dbReference>
<feature type="domain" description="RND related barrel-sandwich hybrid" evidence="2">
    <location>
        <begin position="53"/>
        <end position="151"/>
    </location>
</feature>
<evidence type="ECO:0000256" key="1">
    <source>
        <dbReference type="SAM" id="Phobius"/>
    </source>
</evidence>
<dbReference type="Proteomes" id="UP000621436">
    <property type="component" value="Unassembled WGS sequence"/>
</dbReference>
<feature type="transmembrane region" description="Helical" evidence="1">
    <location>
        <begin position="7"/>
        <end position="25"/>
    </location>
</feature>
<accession>A0A931AW68</accession>
<comment type="caution">
    <text evidence="3">The sequence shown here is derived from an EMBL/GenBank/DDBJ whole genome shotgun (WGS) entry which is preliminary data.</text>
</comment>
<keyword evidence="1" id="KW-1133">Transmembrane helix</keyword>
<evidence type="ECO:0000313" key="4">
    <source>
        <dbReference type="Proteomes" id="UP000621436"/>
    </source>
</evidence>
<dbReference type="Pfam" id="PF26018">
    <property type="entry name" value="BSH_RND_rel"/>
    <property type="match status" value="1"/>
</dbReference>
<dbReference type="Gene3D" id="2.40.420.20">
    <property type="match status" value="1"/>
</dbReference>
<name>A0A931AW68_9FIRM</name>
<dbReference type="RefSeq" id="WP_270454627.1">
    <property type="nucleotide sequence ID" value="NZ_JADPIE010000006.1"/>
</dbReference>
<dbReference type="EMBL" id="JADPIE010000006">
    <property type="protein sequence ID" value="MBF8437630.1"/>
    <property type="molecule type" value="Genomic_DNA"/>
</dbReference>
<sequence length="296" mass="34061">MKLGKKKWLLLILIMMIIGVILGYYNQKPNFESALYGEVIDSVESRALVIRDEEVIYSNSNGTISLLFKEGERASYGQEVIEVNNDNFNKTFYSKKSGLISYGFDGLEEEFEIDNLNQYSVDKFRDLEPDFRHLTSGREINSGDPIYRIVNNNRVFFVFILENSKADNYKIREQVFLNESNTERNLTKGRVYNKISNSEMTALLIEVDKFKDDWLNRRHINFELISNIYRGLVIPRSAIFSTVQGRGVLVENNRGIIEFRNLKIIGGNSKELVVEGLNLGDRIIINPEVLNYGRGG</sequence>
<dbReference type="AlphaFoldDB" id="A0A931AW68"/>
<evidence type="ECO:0000259" key="2">
    <source>
        <dbReference type="Pfam" id="PF26018"/>
    </source>
</evidence>
<keyword evidence="1" id="KW-0812">Transmembrane</keyword>
<gene>
    <name evidence="3" type="ORF">I0Q91_11090</name>
</gene>
<evidence type="ECO:0000313" key="3">
    <source>
        <dbReference type="EMBL" id="MBF8437630.1"/>
    </source>
</evidence>